<sequence length="126" mass="13452">MASTGDLAPNRTTQRKASTSNGAANRAALAKREEHLEEMVNQLQEDIKAIAATLARMGNDKVSTAKETAKHEASKVVAQGQQMVDDLSGQAGELERQLKDTIRERPLTAVASAVGIGFILALLARK</sequence>
<dbReference type="Proteomes" id="UP000321062">
    <property type="component" value="Chromosome"/>
</dbReference>
<evidence type="ECO:0000256" key="2">
    <source>
        <dbReference type="SAM" id="Phobius"/>
    </source>
</evidence>
<dbReference type="KEGG" id="yti:FNA67_16590"/>
<keyword evidence="2" id="KW-0472">Membrane</keyword>
<name>A0A5B9DRG1_9HYPH</name>
<dbReference type="RefSeq" id="WP_147657051.1">
    <property type="nucleotide sequence ID" value="NZ_BMFM01000001.1"/>
</dbReference>
<evidence type="ECO:0000256" key="1">
    <source>
        <dbReference type="SAM" id="MobiDB-lite"/>
    </source>
</evidence>
<evidence type="ECO:0000313" key="3">
    <source>
        <dbReference type="EMBL" id="QEE21706.1"/>
    </source>
</evidence>
<organism evidence="3 4">
    <name type="scientific">Paradevosia tibetensis</name>
    <dbReference type="NCBI Taxonomy" id="1447062"/>
    <lineage>
        <taxon>Bacteria</taxon>
        <taxon>Pseudomonadati</taxon>
        <taxon>Pseudomonadota</taxon>
        <taxon>Alphaproteobacteria</taxon>
        <taxon>Hyphomicrobiales</taxon>
        <taxon>Devosiaceae</taxon>
        <taxon>Paradevosia</taxon>
    </lineage>
</organism>
<dbReference type="EMBL" id="CP041690">
    <property type="protein sequence ID" value="QEE21706.1"/>
    <property type="molecule type" value="Genomic_DNA"/>
</dbReference>
<evidence type="ECO:0000313" key="4">
    <source>
        <dbReference type="Proteomes" id="UP000321062"/>
    </source>
</evidence>
<feature type="compositionally biased region" description="Polar residues" evidence="1">
    <location>
        <begin position="10"/>
        <end position="23"/>
    </location>
</feature>
<keyword evidence="2" id="KW-0812">Transmembrane</keyword>
<proteinExistence type="predicted"/>
<keyword evidence="4" id="KW-1185">Reference proteome</keyword>
<feature type="region of interest" description="Disordered" evidence="1">
    <location>
        <begin position="1"/>
        <end position="29"/>
    </location>
</feature>
<dbReference type="AlphaFoldDB" id="A0A5B9DRG1"/>
<reference evidence="3 4" key="1">
    <citation type="journal article" date="2015" name="Int. J. Syst. Evol. Microbiol.">
        <title>Youhaiella tibetensis gen. nov., sp. nov., isolated from subsurface sediment.</title>
        <authorList>
            <person name="Wang Y.X."/>
            <person name="Huang F.Q."/>
            <person name="Nogi Y."/>
            <person name="Pang S.J."/>
            <person name="Wang P.K."/>
            <person name="Lv J."/>
        </authorList>
    </citation>
    <scope>NUCLEOTIDE SEQUENCE [LARGE SCALE GENOMIC DNA]</scope>
    <source>
        <strain evidence="4">fig4</strain>
    </source>
</reference>
<gene>
    <name evidence="3" type="ORF">FNA67_16590</name>
</gene>
<feature type="transmembrane region" description="Helical" evidence="2">
    <location>
        <begin position="106"/>
        <end position="124"/>
    </location>
</feature>
<dbReference type="OrthoDB" id="8368551at2"/>
<protein>
    <submittedName>
        <fullName evidence="3">DUF883 family protein</fullName>
    </submittedName>
</protein>
<accession>A0A5B9DRG1</accession>
<keyword evidence="2" id="KW-1133">Transmembrane helix</keyword>